<evidence type="ECO:0000256" key="10">
    <source>
        <dbReference type="SAM" id="MobiDB-lite"/>
    </source>
</evidence>
<organism evidence="13">
    <name type="scientific">hydrothermal vent metagenome</name>
    <dbReference type="NCBI Taxonomy" id="652676"/>
    <lineage>
        <taxon>unclassified sequences</taxon>
        <taxon>metagenomes</taxon>
        <taxon>ecological metagenomes</taxon>
    </lineage>
</organism>
<sequence>MKLSVDWKGLPGAVAKSANPAQWVTAVNVILVLLLAYNAAVLSWRLMPAAEREALPAVQAVSSLQAVVSSGGWNIARWSLFGKENRNAPVVVQKDIPKTTLNLTLRGVFVADGGGGAIIAEANGKERYYAVNSRISGGVVLSEVHPTKVVLKRNNSLEILELPKESIKTASSSTRTRNRSSRAGARAAPMSLKQYRNDLMKEPQRLTDAIKMSPKSERGKFIGYEVKPGRDRALFDRVGLMSGDIVTAVNGIQLDTPAKGLNVLHSLQTANSVTLDIKRNGRSQSFDVSID</sequence>
<name>A0A3B0ZEY6_9ZZZZ</name>
<dbReference type="GO" id="GO:0015628">
    <property type="term" value="P:protein secretion by the type II secretion system"/>
    <property type="evidence" value="ECO:0007669"/>
    <property type="project" value="InterPro"/>
</dbReference>
<evidence type="ECO:0000256" key="7">
    <source>
        <dbReference type="ARBA" id="ARBA00022927"/>
    </source>
</evidence>
<accession>A0A3B0ZEY6</accession>
<evidence type="ECO:0000256" key="6">
    <source>
        <dbReference type="ARBA" id="ARBA00022692"/>
    </source>
</evidence>
<keyword evidence="5" id="KW-0997">Cell inner membrane</keyword>
<feature type="transmembrane region" description="Helical" evidence="11">
    <location>
        <begin position="20"/>
        <end position="42"/>
    </location>
</feature>
<dbReference type="Pfam" id="PF11356">
    <property type="entry name" value="T2SSC"/>
    <property type="match status" value="1"/>
</dbReference>
<evidence type="ECO:0000256" key="11">
    <source>
        <dbReference type="SAM" id="Phobius"/>
    </source>
</evidence>
<evidence type="ECO:0000256" key="9">
    <source>
        <dbReference type="ARBA" id="ARBA00023136"/>
    </source>
</evidence>
<evidence type="ECO:0000256" key="8">
    <source>
        <dbReference type="ARBA" id="ARBA00022989"/>
    </source>
</evidence>
<evidence type="ECO:0000256" key="5">
    <source>
        <dbReference type="ARBA" id="ARBA00022519"/>
    </source>
</evidence>
<protein>
    <recommendedName>
        <fullName evidence="12">Type II secretion system protein GspC N-terminal domain-containing protein</fullName>
    </recommendedName>
</protein>
<dbReference type="GO" id="GO:0005886">
    <property type="term" value="C:plasma membrane"/>
    <property type="evidence" value="ECO:0007669"/>
    <property type="project" value="UniProtKB-SubCell"/>
</dbReference>
<keyword evidence="3" id="KW-0813">Transport</keyword>
<keyword evidence="7" id="KW-0653">Protein transport</keyword>
<dbReference type="InterPro" id="IPR024961">
    <property type="entry name" value="T2SS_GspC_N"/>
</dbReference>
<keyword evidence="8 11" id="KW-1133">Transmembrane helix</keyword>
<evidence type="ECO:0000259" key="12">
    <source>
        <dbReference type="Pfam" id="PF11356"/>
    </source>
</evidence>
<feature type="region of interest" description="Disordered" evidence="10">
    <location>
        <begin position="168"/>
        <end position="187"/>
    </location>
</feature>
<comment type="similarity">
    <text evidence="2">Belongs to the GSP C family.</text>
</comment>
<gene>
    <name evidence="13" type="ORF">MNBD_GAMMA17-1112</name>
</gene>
<evidence type="ECO:0000256" key="2">
    <source>
        <dbReference type="ARBA" id="ARBA00007986"/>
    </source>
</evidence>
<evidence type="ECO:0000256" key="4">
    <source>
        <dbReference type="ARBA" id="ARBA00022475"/>
    </source>
</evidence>
<dbReference type="InterPro" id="IPR036034">
    <property type="entry name" value="PDZ_sf"/>
</dbReference>
<keyword evidence="4" id="KW-1003">Cell membrane</keyword>
<dbReference type="InterPro" id="IPR001639">
    <property type="entry name" value="T2SS_protein-GspC"/>
</dbReference>
<keyword evidence="6 11" id="KW-0812">Transmembrane</keyword>
<feature type="compositionally biased region" description="Low complexity" evidence="10">
    <location>
        <begin position="169"/>
        <end position="187"/>
    </location>
</feature>
<evidence type="ECO:0000313" key="13">
    <source>
        <dbReference type="EMBL" id="VAW86022.1"/>
    </source>
</evidence>
<proteinExistence type="inferred from homology"/>
<dbReference type="EMBL" id="UOFQ01000033">
    <property type="protein sequence ID" value="VAW86022.1"/>
    <property type="molecule type" value="Genomic_DNA"/>
</dbReference>
<keyword evidence="9 11" id="KW-0472">Membrane</keyword>
<feature type="domain" description="Type II secretion system protein GspC N-terminal" evidence="12">
    <location>
        <begin position="30"/>
        <end position="162"/>
    </location>
</feature>
<evidence type="ECO:0000256" key="3">
    <source>
        <dbReference type="ARBA" id="ARBA00022448"/>
    </source>
</evidence>
<evidence type="ECO:0000256" key="1">
    <source>
        <dbReference type="ARBA" id="ARBA00004533"/>
    </source>
</evidence>
<dbReference type="AlphaFoldDB" id="A0A3B0ZEY6"/>
<dbReference type="Gene3D" id="2.30.42.10">
    <property type="match status" value="1"/>
</dbReference>
<reference evidence="13" key="1">
    <citation type="submission" date="2018-06" db="EMBL/GenBank/DDBJ databases">
        <authorList>
            <person name="Zhirakovskaya E."/>
        </authorList>
    </citation>
    <scope>NUCLEOTIDE SEQUENCE</scope>
</reference>
<dbReference type="GO" id="GO:0015627">
    <property type="term" value="C:type II protein secretion system complex"/>
    <property type="evidence" value="ECO:0007669"/>
    <property type="project" value="InterPro"/>
</dbReference>
<dbReference type="Gene3D" id="2.30.30.830">
    <property type="match status" value="1"/>
</dbReference>
<dbReference type="SUPFAM" id="SSF50156">
    <property type="entry name" value="PDZ domain-like"/>
    <property type="match status" value="1"/>
</dbReference>
<comment type="subcellular location">
    <subcellularLocation>
        <location evidence="1">Cell inner membrane</location>
    </subcellularLocation>
</comment>
<dbReference type="NCBIfam" id="TIGR01713">
    <property type="entry name" value="typeII_sec_gspC"/>
    <property type="match status" value="1"/>
</dbReference>